<reference evidence="1" key="2">
    <citation type="journal article" date="2015" name="Fish Shellfish Immunol.">
        <title>Early steps in the European eel (Anguilla anguilla)-Vibrio vulnificus interaction in the gills: Role of the RtxA13 toxin.</title>
        <authorList>
            <person name="Callol A."/>
            <person name="Pajuelo D."/>
            <person name="Ebbesson L."/>
            <person name="Teles M."/>
            <person name="MacKenzie S."/>
            <person name="Amaro C."/>
        </authorList>
    </citation>
    <scope>NUCLEOTIDE SEQUENCE</scope>
</reference>
<name>A0A0E9WFA3_ANGAN</name>
<sequence length="47" mass="5262">MEDGQQISHEVERGWILGAEQRNGGGVPFLGRMKIFFGRILVSLDNC</sequence>
<dbReference type="AlphaFoldDB" id="A0A0E9WFA3"/>
<organism evidence="1">
    <name type="scientific">Anguilla anguilla</name>
    <name type="common">European freshwater eel</name>
    <name type="synonym">Muraena anguilla</name>
    <dbReference type="NCBI Taxonomy" id="7936"/>
    <lineage>
        <taxon>Eukaryota</taxon>
        <taxon>Metazoa</taxon>
        <taxon>Chordata</taxon>
        <taxon>Craniata</taxon>
        <taxon>Vertebrata</taxon>
        <taxon>Euteleostomi</taxon>
        <taxon>Actinopterygii</taxon>
        <taxon>Neopterygii</taxon>
        <taxon>Teleostei</taxon>
        <taxon>Anguilliformes</taxon>
        <taxon>Anguillidae</taxon>
        <taxon>Anguilla</taxon>
    </lineage>
</organism>
<proteinExistence type="predicted"/>
<accession>A0A0E9WFA3</accession>
<reference evidence="1" key="1">
    <citation type="submission" date="2014-11" db="EMBL/GenBank/DDBJ databases">
        <authorList>
            <person name="Amaro Gonzalez C."/>
        </authorList>
    </citation>
    <scope>NUCLEOTIDE SEQUENCE</scope>
</reference>
<protein>
    <submittedName>
        <fullName evidence="1">Uncharacterized protein</fullName>
    </submittedName>
</protein>
<dbReference type="EMBL" id="GBXM01020404">
    <property type="protein sequence ID" value="JAH88173.1"/>
    <property type="molecule type" value="Transcribed_RNA"/>
</dbReference>
<evidence type="ECO:0000313" key="1">
    <source>
        <dbReference type="EMBL" id="JAH88173.1"/>
    </source>
</evidence>